<protein>
    <submittedName>
        <fullName evidence="1">Uncharacterized protein</fullName>
    </submittedName>
</protein>
<comment type="caution">
    <text evidence="1">The sequence shown here is derived from an EMBL/GenBank/DDBJ whole genome shotgun (WGS) entry which is preliminary data.</text>
</comment>
<dbReference type="Proteomes" id="UP001164250">
    <property type="component" value="Chromosome 4"/>
</dbReference>
<gene>
    <name evidence="1" type="ORF">Patl1_20557</name>
</gene>
<evidence type="ECO:0000313" key="2">
    <source>
        <dbReference type="Proteomes" id="UP001164250"/>
    </source>
</evidence>
<proteinExistence type="predicted"/>
<sequence length="80" mass="9335">MQIEDHMYGIKLHLYLLGAKPKKMLDEDWALLDRKILGVIRLILTKNVANNIAKETTTIGLIKILSDMYEKPLRIIRYIL</sequence>
<evidence type="ECO:0000313" key="1">
    <source>
        <dbReference type="EMBL" id="KAJ0099488.1"/>
    </source>
</evidence>
<keyword evidence="2" id="KW-1185">Reference proteome</keyword>
<reference evidence="2" key="1">
    <citation type="journal article" date="2023" name="G3 (Bethesda)">
        <title>Genome assembly and association tests identify interacting loci associated with vigor, precocity, and sex in interspecific pistachio rootstocks.</title>
        <authorList>
            <person name="Palmer W."/>
            <person name="Jacygrad E."/>
            <person name="Sagayaradj S."/>
            <person name="Cavanaugh K."/>
            <person name="Han R."/>
            <person name="Bertier L."/>
            <person name="Beede B."/>
            <person name="Kafkas S."/>
            <person name="Golino D."/>
            <person name="Preece J."/>
            <person name="Michelmore R."/>
        </authorList>
    </citation>
    <scope>NUCLEOTIDE SEQUENCE [LARGE SCALE GENOMIC DNA]</scope>
</reference>
<organism evidence="1 2">
    <name type="scientific">Pistacia atlantica</name>
    <dbReference type="NCBI Taxonomy" id="434234"/>
    <lineage>
        <taxon>Eukaryota</taxon>
        <taxon>Viridiplantae</taxon>
        <taxon>Streptophyta</taxon>
        <taxon>Embryophyta</taxon>
        <taxon>Tracheophyta</taxon>
        <taxon>Spermatophyta</taxon>
        <taxon>Magnoliopsida</taxon>
        <taxon>eudicotyledons</taxon>
        <taxon>Gunneridae</taxon>
        <taxon>Pentapetalae</taxon>
        <taxon>rosids</taxon>
        <taxon>malvids</taxon>
        <taxon>Sapindales</taxon>
        <taxon>Anacardiaceae</taxon>
        <taxon>Pistacia</taxon>
    </lineage>
</organism>
<accession>A0ACC1BKU7</accession>
<dbReference type="EMBL" id="CM047900">
    <property type="protein sequence ID" value="KAJ0099488.1"/>
    <property type="molecule type" value="Genomic_DNA"/>
</dbReference>
<name>A0ACC1BKU7_9ROSI</name>